<gene>
    <name evidence="2" type="ORF">GX50_03443</name>
</gene>
<feature type="compositionally biased region" description="Basic and acidic residues" evidence="1">
    <location>
        <begin position="43"/>
        <end position="53"/>
    </location>
</feature>
<organism evidence="2 3">
    <name type="scientific">[Emmonsia] crescens</name>
    <dbReference type="NCBI Taxonomy" id="73230"/>
    <lineage>
        <taxon>Eukaryota</taxon>
        <taxon>Fungi</taxon>
        <taxon>Dikarya</taxon>
        <taxon>Ascomycota</taxon>
        <taxon>Pezizomycotina</taxon>
        <taxon>Eurotiomycetes</taxon>
        <taxon>Eurotiomycetidae</taxon>
        <taxon>Onygenales</taxon>
        <taxon>Ajellomycetaceae</taxon>
        <taxon>Emergomyces</taxon>
    </lineage>
</organism>
<dbReference type="Proteomes" id="UP000226031">
    <property type="component" value="Unassembled WGS sequence"/>
</dbReference>
<name>A0A2B7ZJA0_9EURO</name>
<reference evidence="2 3" key="1">
    <citation type="submission" date="2017-10" db="EMBL/GenBank/DDBJ databases">
        <title>Comparative genomics in systemic dimorphic fungi from Ajellomycetaceae.</title>
        <authorList>
            <person name="Munoz J.F."/>
            <person name="Mcewen J.G."/>
            <person name="Clay O.K."/>
            <person name="Cuomo C.A."/>
        </authorList>
    </citation>
    <scope>NUCLEOTIDE SEQUENCE [LARGE SCALE GENOMIC DNA]</scope>
    <source>
        <strain evidence="2 3">UAMH4076</strain>
    </source>
</reference>
<keyword evidence="3" id="KW-1185">Reference proteome</keyword>
<evidence type="ECO:0000256" key="1">
    <source>
        <dbReference type="SAM" id="MobiDB-lite"/>
    </source>
</evidence>
<protein>
    <submittedName>
        <fullName evidence="2">Uncharacterized protein</fullName>
    </submittedName>
</protein>
<dbReference type="AlphaFoldDB" id="A0A2B7ZJA0"/>
<comment type="caution">
    <text evidence="2">The sequence shown here is derived from an EMBL/GenBank/DDBJ whole genome shotgun (WGS) entry which is preliminary data.</text>
</comment>
<sequence length="117" mass="12664">MAILSLRAIMRLELEDKLRIRHCRSNTFPPDGTHTAISGGSGGHDKRSDKESVEPPLSLPARLADDVSVGGPLKETPATVSESPSTYVNPDPGSPHILMCCKAGDGRLEYLLWSPTW</sequence>
<dbReference type="VEuPathDB" id="FungiDB:EMCG_02698"/>
<accession>A0A2B7ZJA0</accession>
<dbReference type="EMBL" id="PDND01000056">
    <property type="protein sequence ID" value="PGH33705.1"/>
    <property type="molecule type" value="Genomic_DNA"/>
</dbReference>
<proteinExistence type="predicted"/>
<feature type="region of interest" description="Disordered" evidence="1">
    <location>
        <begin position="24"/>
        <end position="94"/>
    </location>
</feature>
<evidence type="ECO:0000313" key="3">
    <source>
        <dbReference type="Proteomes" id="UP000226031"/>
    </source>
</evidence>
<evidence type="ECO:0000313" key="2">
    <source>
        <dbReference type="EMBL" id="PGH33705.1"/>
    </source>
</evidence>
<feature type="compositionally biased region" description="Polar residues" evidence="1">
    <location>
        <begin position="78"/>
        <end position="88"/>
    </location>
</feature>